<accession>A0A367X835</accession>
<protein>
    <recommendedName>
        <fullName evidence="9">TRAP transporter small permease protein</fullName>
    </recommendedName>
</protein>
<name>A0A367X835_9PROT</name>
<evidence type="ECO:0000256" key="4">
    <source>
        <dbReference type="ARBA" id="ARBA00022519"/>
    </source>
</evidence>
<dbReference type="Proteomes" id="UP000252517">
    <property type="component" value="Unassembled WGS sequence"/>
</dbReference>
<feature type="transmembrane region" description="Helical" evidence="9">
    <location>
        <begin position="12"/>
        <end position="33"/>
    </location>
</feature>
<dbReference type="GO" id="GO:0022857">
    <property type="term" value="F:transmembrane transporter activity"/>
    <property type="evidence" value="ECO:0007669"/>
    <property type="project" value="UniProtKB-UniRule"/>
</dbReference>
<evidence type="ECO:0000256" key="1">
    <source>
        <dbReference type="ARBA" id="ARBA00004429"/>
    </source>
</evidence>
<feature type="domain" description="Tripartite ATP-independent periplasmic transporters DctQ component" evidence="10">
    <location>
        <begin position="27"/>
        <end position="159"/>
    </location>
</feature>
<evidence type="ECO:0000256" key="7">
    <source>
        <dbReference type="ARBA" id="ARBA00023136"/>
    </source>
</evidence>
<evidence type="ECO:0000259" key="10">
    <source>
        <dbReference type="Pfam" id="PF04290"/>
    </source>
</evidence>
<dbReference type="PANTHER" id="PTHR35011">
    <property type="entry name" value="2,3-DIKETO-L-GULONATE TRAP TRANSPORTER SMALL PERMEASE PROTEIN YIAM"/>
    <property type="match status" value="1"/>
</dbReference>
<keyword evidence="6 9" id="KW-1133">Transmembrane helix</keyword>
<evidence type="ECO:0000313" key="12">
    <source>
        <dbReference type="Proteomes" id="UP000252517"/>
    </source>
</evidence>
<evidence type="ECO:0000256" key="9">
    <source>
        <dbReference type="RuleBase" id="RU369079"/>
    </source>
</evidence>
<keyword evidence="2 9" id="KW-0813">Transport</keyword>
<comment type="subunit">
    <text evidence="9">The complex comprises the extracytoplasmic solute receptor protein and the two transmembrane proteins.</text>
</comment>
<comment type="function">
    <text evidence="9">Part of the tripartite ATP-independent periplasmic (TRAP) transport system.</text>
</comment>
<evidence type="ECO:0000256" key="5">
    <source>
        <dbReference type="ARBA" id="ARBA00022692"/>
    </source>
</evidence>
<sequence>MPGFLGHLFNGVAHGVSVLAGVTLVALVVLVVAEIIARSVFNTSLAVVEECVGYFVVLLMVLGAAMALRKNDLFRVSFIADVLPPALERASRAVYIFIALAVCCVFVWRTADLVASSFSRGKISQTAMETPLWIPQLALPIGFCVLAVFLIEHLLLVLRSSDTGGK</sequence>
<evidence type="ECO:0000256" key="8">
    <source>
        <dbReference type="ARBA" id="ARBA00038436"/>
    </source>
</evidence>
<proteinExistence type="inferred from homology"/>
<comment type="subcellular location">
    <subcellularLocation>
        <location evidence="1 9">Cell inner membrane</location>
        <topology evidence="1 9">Multi-pass membrane protein</topology>
    </subcellularLocation>
</comment>
<evidence type="ECO:0000313" key="11">
    <source>
        <dbReference type="EMBL" id="RCK49826.1"/>
    </source>
</evidence>
<keyword evidence="3" id="KW-1003">Cell membrane</keyword>
<comment type="caution">
    <text evidence="11">The sequence shown here is derived from an EMBL/GenBank/DDBJ whole genome shotgun (WGS) entry which is preliminary data.</text>
</comment>
<evidence type="ECO:0000256" key="2">
    <source>
        <dbReference type="ARBA" id="ARBA00022448"/>
    </source>
</evidence>
<dbReference type="InterPro" id="IPR007387">
    <property type="entry name" value="TRAP_DctQ"/>
</dbReference>
<keyword evidence="4 9" id="KW-0997">Cell inner membrane</keyword>
<dbReference type="RefSeq" id="WP_181847584.1">
    <property type="nucleotide sequence ID" value="NZ_JPWH01000009.1"/>
</dbReference>
<feature type="transmembrane region" description="Helical" evidence="9">
    <location>
        <begin position="132"/>
        <end position="151"/>
    </location>
</feature>
<feature type="transmembrane region" description="Helical" evidence="9">
    <location>
        <begin position="93"/>
        <end position="111"/>
    </location>
</feature>
<gene>
    <name evidence="11" type="ORF">TH25_12445</name>
</gene>
<comment type="similarity">
    <text evidence="8 9">Belongs to the TRAP transporter small permease family.</text>
</comment>
<keyword evidence="7 9" id="KW-0472">Membrane</keyword>
<dbReference type="InterPro" id="IPR055348">
    <property type="entry name" value="DctQ"/>
</dbReference>
<dbReference type="AlphaFoldDB" id="A0A367X835"/>
<dbReference type="GO" id="GO:0015740">
    <property type="term" value="P:C4-dicarboxylate transport"/>
    <property type="evidence" value="ECO:0007669"/>
    <property type="project" value="TreeGrafter"/>
</dbReference>
<dbReference type="GO" id="GO:0005886">
    <property type="term" value="C:plasma membrane"/>
    <property type="evidence" value="ECO:0007669"/>
    <property type="project" value="UniProtKB-SubCell"/>
</dbReference>
<reference evidence="11 12" key="1">
    <citation type="submission" date="2014-07" db="EMBL/GenBank/DDBJ databases">
        <title>Draft genome sequence of Thalassospira profundimaris S25-3-2.</title>
        <authorList>
            <person name="Lai Q."/>
            <person name="Shao Z."/>
        </authorList>
    </citation>
    <scope>NUCLEOTIDE SEQUENCE [LARGE SCALE GENOMIC DNA]</scope>
    <source>
        <strain evidence="11 12">S25-3-2</strain>
    </source>
</reference>
<dbReference type="EMBL" id="JPWH01000009">
    <property type="protein sequence ID" value="RCK49826.1"/>
    <property type="molecule type" value="Genomic_DNA"/>
</dbReference>
<organism evidence="11 12">
    <name type="scientific">Thalassospira profundimaris</name>
    <dbReference type="NCBI Taxonomy" id="502049"/>
    <lineage>
        <taxon>Bacteria</taxon>
        <taxon>Pseudomonadati</taxon>
        <taxon>Pseudomonadota</taxon>
        <taxon>Alphaproteobacteria</taxon>
        <taxon>Rhodospirillales</taxon>
        <taxon>Thalassospiraceae</taxon>
        <taxon>Thalassospira</taxon>
    </lineage>
</organism>
<evidence type="ECO:0000256" key="3">
    <source>
        <dbReference type="ARBA" id="ARBA00022475"/>
    </source>
</evidence>
<feature type="transmembrane region" description="Helical" evidence="9">
    <location>
        <begin position="45"/>
        <end position="68"/>
    </location>
</feature>
<dbReference type="PANTHER" id="PTHR35011:SF10">
    <property type="entry name" value="TRAP TRANSPORTER SMALL PERMEASE PROTEIN"/>
    <property type="match status" value="1"/>
</dbReference>
<evidence type="ECO:0000256" key="6">
    <source>
        <dbReference type="ARBA" id="ARBA00022989"/>
    </source>
</evidence>
<dbReference type="Pfam" id="PF04290">
    <property type="entry name" value="DctQ"/>
    <property type="match status" value="1"/>
</dbReference>
<keyword evidence="5 9" id="KW-0812">Transmembrane</keyword>